<name>A0A1A8ZIJ8_9ACTN</name>
<protein>
    <submittedName>
        <fullName evidence="2">Oxidase EvaA</fullName>
    </submittedName>
</protein>
<dbReference type="STRING" id="261654.GA0070611_2408"/>
<feature type="domain" description="dTDP-4-dehydro-6-deoxy-alpha-D-glucopyranose 2,3-dehydratase" evidence="1">
    <location>
        <begin position="236"/>
        <end position="433"/>
    </location>
</feature>
<dbReference type="Proteomes" id="UP000199385">
    <property type="component" value="Chromosome I"/>
</dbReference>
<gene>
    <name evidence="2" type="ORF">GA0070611_2408</name>
</gene>
<organism evidence="2 3">
    <name type="scientific">Micromonospora auratinigra</name>
    <dbReference type="NCBI Taxonomy" id="261654"/>
    <lineage>
        <taxon>Bacteria</taxon>
        <taxon>Bacillati</taxon>
        <taxon>Actinomycetota</taxon>
        <taxon>Actinomycetes</taxon>
        <taxon>Micromonosporales</taxon>
        <taxon>Micromonosporaceae</taxon>
        <taxon>Micromonospora</taxon>
    </lineage>
</organism>
<dbReference type="InterPro" id="IPR038153">
    <property type="entry name" value="EvaA-like_sf"/>
</dbReference>
<proteinExistence type="predicted"/>
<dbReference type="Pfam" id="PF03559">
    <property type="entry name" value="Hexose_dehydrat"/>
    <property type="match status" value="2"/>
</dbReference>
<evidence type="ECO:0000259" key="1">
    <source>
        <dbReference type="Pfam" id="PF03559"/>
    </source>
</evidence>
<dbReference type="OrthoDB" id="9814961at2"/>
<evidence type="ECO:0000313" key="2">
    <source>
        <dbReference type="EMBL" id="SBT43666.1"/>
    </source>
</evidence>
<dbReference type="Gene3D" id="3.90.79.40">
    <property type="entry name" value="EvaA sugar 2,3-dehydratase subunit"/>
    <property type="match status" value="2"/>
</dbReference>
<dbReference type="RefSeq" id="WP_091662592.1">
    <property type="nucleotide sequence ID" value="NZ_LT594323.1"/>
</dbReference>
<sequence length="441" mass="49152">MSAADLAERIARSARQRTEGAEVRTADVLDWLGDRRRSNGFRVEPVPFDAQEDWSFDPVTGNLRHRSGGFFAIEGLRATVDDDPAARWEQPVLRQPEIGILGLLAKDIDGVLHLLVQAKMEPGNPGLVQLSPTVQATRSNYLRVHRGARVRYVEHFTAEHRDTLVDVLQSEHGSWFYQKANRNMVVETTADVPAHEDFRWLTVGQLGELLRHDNVVNMDARSILACLGAATTPDPELLFWITAERSRRRLATERIPLSEVGGWVREADRITRPDGRFFRVETVRVEAGNREVRSWHQPLFAPVNRGVCAFLTRRAPAGPQVLAAARVEGGFRDTVELGPTVQCQPDSHPVPPPFLAAVLGAAPDRICYEAVHAEEGGRFRDAESRYLFVEAPDDVAAAEPPPGFRWVAPERLSALLWHGNYVNVQARTLLACLTTGAAEVW</sequence>
<evidence type="ECO:0000313" key="3">
    <source>
        <dbReference type="Proteomes" id="UP000199385"/>
    </source>
</evidence>
<reference evidence="3" key="1">
    <citation type="submission" date="2016-06" db="EMBL/GenBank/DDBJ databases">
        <authorList>
            <person name="Varghese N."/>
            <person name="Submissions Spin"/>
        </authorList>
    </citation>
    <scope>NUCLEOTIDE SEQUENCE [LARGE SCALE GENOMIC DNA]</scope>
    <source>
        <strain evidence="3">DSM 44815</strain>
    </source>
</reference>
<dbReference type="AlphaFoldDB" id="A0A1A8ZIJ8"/>
<accession>A0A1A8ZIJ8</accession>
<keyword evidence="3" id="KW-1185">Reference proteome</keyword>
<dbReference type="InterPro" id="IPR005212">
    <property type="entry name" value="EvaA-like"/>
</dbReference>
<dbReference type="GO" id="GO:0016829">
    <property type="term" value="F:lyase activity"/>
    <property type="evidence" value="ECO:0007669"/>
    <property type="project" value="InterPro"/>
</dbReference>
<dbReference type="EMBL" id="LT594323">
    <property type="protein sequence ID" value="SBT43666.1"/>
    <property type="molecule type" value="Genomic_DNA"/>
</dbReference>
<dbReference type="PATRIC" id="fig|261654.4.peg.2453"/>
<feature type="domain" description="dTDP-4-dehydro-6-deoxy-alpha-D-glucopyranose 2,3-dehydratase" evidence="1">
    <location>
        <begin position="25"/>
        <end position="227"/>
    </location>
</feature>